<accession>A0A183U6X0</accession>
<dbReference type="PANTHER" id="PTHR47331">
    <property type="entry name" value="PHD-TYPE DOMAIN-CONTAINING PROTEIN"/>
    <property type="match status" value="1"/>
</dbReference>
<evidence type="ECO:0000313" key="5">
    <source>
        <dbReference type="WBParaSite" id="TCNE_0000424001-mRNA-1"/>
    </source>
</evidence>
<keyword evidence="4" id="KW-1185">Reference proteome</keyword>
<dbReference type="InterPro" id="IPR040676">
    <property type="entry name" value="DUF5641"/>
</dbReference>
<organism evidence="4 5">
    <name type="scientific">Toxocara canis</name>
    <name type="common">Canine roundworm</name>
    <dbReference type="NCBI Taxonomy" id="6265"/>
    <lineage>
        <taxon>Eukaryota</taxon>
        <taxon>Metazoa</taxon>
        <taxon>Ecdysozoa</taxon>
        <taxon>Nematoda</taxon>
        <taxon>Chromadorea</taxon>
        <taxon>Rhabditida</taxon>
        <taxon>Spirurina</taxon>
        <taxon>Ascaridomorpha</taxon>
        <taxon>Ascaridoidea</taxon>
        <taxon>Toxocaridae</taxon>
        <taxon>Toxocara</taxon>
    </lineage>
</organism>
<proteinExistence type="predicted"/>
<feature type="compositionally biased region" description="Basic and acidic residues" evidence="1">
    <location>
        <begin position="616"/>
        <end position="628"/>
    </location>
</feature>
<dbReference type="Proteomes" id="UP000050794">
    <property type="component" value="Unassembled WGS sequence"/>
</dbReference>
<dbReference type="Pfam" id="PF18701">
    <property type="entry name" value="DUF5641"/>
    <property type="match status" value="1"/>
</dbReference>
<evidence type="ECO:0000313" key="4">
    <source>
        <dbReference type="Proteomes" id="UP000050794"/>
    </source>
</evidence>
<feature type="region of interest" description="Disordered" evidence="1">
    <location>
        <begin position="578"/>
        <end position="637"/>
    </location>
</feature>
<evidence type="ECO:0000313" key="3">
    <source>
        <dbReference type="EMBL" id="VDM29957.1"/>
    </source>
</evidence>
<dbReference type="AlphaFoldDB" id="A0A183U6X0"/>
<dbReference type="PANTHER" id="PTHR47331:SF1">
    <property type="entry name" value="GAG-LIKE PROTEIN"/>
    <property type="match status" value="1"/>
</dbReference>
<feature type="region of interest" description="Disordered" evidence="1">
    <location>
        <begin position="480"/>
        <end position="553"/>
    </location>
</feature>
<dbReference type="GO" id="GO:0003676">
    <property type="term" value="F:nucleic acid binding"/>
    <property type="evidence" value="ECO:0007669"/>
    <property type="project" value="InterPro"/>
</dbReference>
<dbReference type="PROSITE" id="PS50994">
    <property type="entry name" value="INTEGRASE"/>
    <property type="match status" value="1"/>
</dbReference>
<reference evidence="5" key="1">
    <citation type="submission" date="2016-06" db="UniProtKB">
        <authorList>
            <consortium name="WormBaseParasite"/>
        </authorList>
    </citation>
    <scope>IDENTIFICATION</scope>
</reference>
<dbReference type="SUPFAM" id="SSF53098">
    <property type="entry name" value="Ribonuclease H-like"/>
    <property type="match status" value="1"/>
</dbReference>
<protein>
    <submittedName>
        <fullName evidence="5">Integrase catalytic domain-containing protein</fullName>
    </submittedName>
</protein>
<evidence type="ECO:0000256" key="1">
    <source>
        <dbReference type="SAM" id="MobiDB-lite"/>
    </source>
</evidence>
<name>A0A183U6X0_TOXCA</name>
<feature type="compositionally biased region" description="Basic and acidic residues" evidence="1">
    <location>
        <begin position="510"/>
        <end position="527"/>
    </location>
</feature>
<dbReference type="Pfam" id="PF17921">
    <property type="entry name" value="Integrase_H2C2"/>
    <property type="match status" value="1"/>
</dbReference>
<dbReference type="InterPro" id="IPR036397">
    <property type="entry name" value="RNaseH_sf"/>
</dbReference>
<feature type="compositionally biased region" description="Basic and acidic residues" evidence="1">
    <location>
        <begin position="480"/>
        <end position="491"/>
    </location>
</feature>
<dbReference type="EMBL" id="UYWY01006731">
    <property type="protein sequence ID" value="VDM29957.1"/>
    <property type="molecule type" value="Genomic_DNA"/>
</dbReference>
<dbReference type="WBParaSite" id="TCNE_0000424001-mRNA-1">
    <property type="protein sequence ID" value="TCNE_0000424001-mRNA-1"/>
    <property type="gene ID" value="TCNE_0000424001"/>
</dbReference>
<dbReference type="Gene3D" id="1.10.340.70">
    <property type="match status" value="1"/>
</dbReference>
<feature type="domain" description="Integrase catalytic" evidence="2">
    <location>
        <begin position="164"/>
        <end position="350"/>
    </location>
</feature>
<feature type="compositionally biased region" description="Polar residues" evidence="1">
    <location>
        <begin position="582"/>
        <end position="595"/>
    </location>
</feature>
<gene>
    <name evidence="3" type="ORF">TCNE_LOCUS4240</name>
</gene>
<reference evidence="3 4" key="2">
    <citation type="submission" date="2018-11" db="EMBL/GenBank/DDBJ databases">
        <authorList>
            <consortium name="Pathogen Informatics"/>
        </authorList>
    </citation>
    <scope>NUCLEOTIDE SEQUENCE [LARGE SCALE GENOMIC DNA]</scope>
</reference>
<evidence type="ECO:0000259" key="2">
    <source>
        <dbReference type="PROSITE" id="PS50994"/>
    </source>
</evidence>
<dbReference type="InterPro" id="IPR012337">
    <property type="entry name" value="RNaseH-like_sf"/>
</dbReference>
<dbReference type="Gene3D" id="3.30.420.10">
    <property type="entry name" value="Ribonuclease H-like superfamily/Ribonuclease H"/>
    <property type="match status" value="1"/>
</dbReference>
<sequence>MFRWRNLTIGRGTIRKVQLRVDELERAENWILQKVQKDHFREMQDAIKDGRKHCLKEQLGIRIINGILRCVGRYEAMDLSEDTRAPILLPTKDRVVELIVEEAHRRSLHGGTQMTLCTVRSRYWILKGRMAVKRVINRCRICKRYEGGPYALPPMPPLPEIRTRRTYPFQHTGVDYFGPIEVRDAGVVRKIWGCLWTCFTTRAVHIDTVSDLTAESFLNTFRRFVARRGTPKIIYSDNATTFSAADKVLAQTWEKGNLEQECVRYGIERGITWQYTTSHSPWKGGVYERLVGMVKKTMRKALGRKILKIEEMKTFLCEVEAILNSRPLTYLYEEQDAKTIRPIDFICPYADIQLPIRRETGDPHDEDYRPPEERNAFLEQFLKTIRTLDRFWSIWQSEYLLSLRETQKMIHPTSRLIEQRSPKLGEIVIIQEDDVPRRLWKMGKVIEIRRSSDEQIRSAVLKTSTCQRLERPLNKLYPLEIRKPEANHDEESQTLGGHPPNRETTANTNLRDHEIGTPEQSSDERINADSNLLSEGRQPDEWQRVIQPEGNQYVKHTGDRNLQAEQEEMSVEKSVIAMKGTTPGNEGNILYSTSGKGTGRSHRTLEIGRLWSSRDNTGRGRPLPDDISRSGVELVQR</sequence>
<dbReference type="GO" id="GO:0015074">
    <property type="term" value="P:DNA integration"/>
    <property type="evidence" value="ECO:0007669"/>
    <property type="project" value="InterPro"/>
</dbReference>
<dbReference type="InterPro" id="IPR041588">
    <property type="entry name" value="Integrase_H2C2"/>
</dbReference>
<dbReference type="InterPro" id="IPR001584">
    <property type="entry name" value="Integrase_cat-core"/>
</dbReference>